<evidence type="ECO:0000313" key="1">
    <source>
        <dbReference type="EMBL" id="KOX69315.1"/>
    </source>
</evidence>
<sequence>MIEISGCDSLKLNQLFYQHYSLYDANAKSTNKCIRSTHFPDIHCFCDSRHKFHLDSLHQSNQLFSNVPSSFHRPMLNEILVAPMSTKITLPPLIVYIQQSQMITTSSSLILTGYTSECVMDDKCINIPSLRATWLTKRALRLKNGELGNYIK</sequence>
<evidence type="ECO:0000313" key="2">
    <source>
        <dbReference type="Proteomes" id="UP000053105"/>
    </source>
</evidence>
<dbReference type="Proteomes" id="UP000053105">
    <property type="component" value="Unassembled WGS sequence"/>
</dbReference>
<protein>
    <submittedName>
        <fullName evidence="1">Uncharacterized protein</fullName>
    </submittedName>
</protein>
<organism evidence="1 2">
    <name type="scientific">Melipona quadrifasciata</name>
    <dbReference type="NCBI Taxonomy" id="166423"/>
    <lineage>
        <taxon>Eukaryota</taxon>
        <taxon>Metazoa</taxon>
        <taxon>Ecdysozoa</taxon>
        <taxon>Arthropoda</taxon>
        <taxon>Hexapoda</taxon>
        <taxon>Insecta</taxon>
        <taxon>Pterygota</taxon>
        <taxon>Neoptera</taxon>
        <taxon>Endopterygota</taxon>
        <taxon>Hymenoptera</taxon>
        <taxon>Apocrita</taxon>
        <taxon>Aculeata</taxon>
        <taxon>Apoidea</taxon>
        <taxon>Anthophila</taxon>
        <taxon>Apidae</taxon>
        <taxon>Melipona</taxon>
    </lineage>
</organism>
<dbReference type="AlphaFoldDB" id="A0A0M8ZQY3"/>
<dbReference type="EMBL" id="KQ435896">
    <property type="protein sequence ID" value="KOX69315.1"/>
    <property type="molecule type" value="Genomic_DNA"/>
</dbReference>
<reference evidence="1 2" key="1">
    <citation type="submission" date="2015-07" db="EMBL/GenBank/DDBJ databases">
        <title>The genome of Melipona quadrifasciata.</title>
        <authorList>
            <person name="Pan H."/>
            <person name="Kapheim K."/>
        </authorList>
    </citation>
    <scope>NUCLEOTIDE SEQUENCE [LARGE SCALE GENOMIC DNA]</scope>
    <source>
        <strain evidence="1">0111107301</strain>
        <tissue evidence="1">Whole body</tissue>
    </source>
</reference>
<keyword evidence="2" id="KW-1185">Reference proteome</keyword>
<name>A0A0M8ZQY3_9HYME</name>
<gene>
    <name evidence="1" type="ORF">WN51_04352</name>
</gene>
<proteinExistence type="predicted"/>
<accession>A0A0M8ZQY3</accession>